<dbReference type="Bgee" id="ENSOANG00000011789">
    <property type="expression patterns" value="Expressed in heart and 7 other cell types or tissues"/>
</dbReference>
<evidence type="ECO:0000256" key="1">
    <source>
        <dbReference type="SAM" id="Phobius"/>
    </source>
</evidence>
<keyword evidence="1" id="KW-1133">Transmembrane helix</keyword>
<reference evidence="2" key="2">
    <citation type="submission" date="2025-08" db="UniProtKB">
        <authorList>
            <consortium name="Ensembl"/>
        </authorList>
    </citation>
    <scope>IDENTIFICATION</scope>
    <source>
        <strain evidence="2">Glennie</strain>
    </source>
</reference>
<accession>A0A6I8NYQ8</accession>
<dbReference type="Pfam" id="PF11911">
    <property type="entry name" value="DUF3429"/>
    <property type="match status" value="1"/>
</dbReference>
<gene>
    <name evidence="2" type="primary">TMEM69</name>
</gene>
<reference evidence="2" key="3">
    <citation type="submission" date="2025-09" db="UniProtKB">
        <authorList>
            <consortium name="Ensembl"/>
        </authorList>
    </citation>
    <scope>IDENTIFICATION</scope>
    <source>
        <strain evidence="2">Glennie</strain>
    </source>
</reference>
<dbReference type="FunCoup" id="A0A6I8NYQ8">
    <property type="interactions" value="282"/>
</dbReference>
<feature type="transmembrane region" description="Helical" evidence="1">
    <location>
        <begin position="126"/>
        <end position="149"/>
    </location>
</feature>
<dbReference type="PANTHER" id="PTHR15887:SF1">
    <property type="entry name" value="TRANSMEMBRANE PROTEIN 69"/>
    <property type="match status" value="1"/>
</dbReference>
<reference evidence="2 3" key="1">
    <citation type="journal article" date="2008" name="Nature">
        <title>Genome analysis of the platypus reveals unique signatures of evolution.</title>
        <authorList>
            <person name="Warren W.C."/>
            <person name="Hillier L.W."/>
            <person name="Marshall Graves J.A."/>
            <person name="Birney E."/>
            <person name="Ponting C.P."/>
            <person name="Grutzner F."/>
            <person name="Belov K."/>
            <person name="Miller W."/>
            <person name="Clarke L."/>
            <person name="Chinwalla A.T."/>
            <person name="Yang S.P."/>
            <person name="Heger A."/>
            <person name="Locke D.P."/>
            <person name="Miethke P."/>
            <person name="Waters P.D."/>
            <person name="Veyrunes F."/>
            <person name="Fulton L."/>
            <person name="Fulton B."/>
            <person name="Graves T."/>
            <person name="Wallis J."/>
            <person name="Puente X.S."/>
            <person name="Lopez-Otin C."/>
            <person name="Ordonez G.R."/>
            <person name="Eichler E.E."/>
            <person name="Chen L."/>
            <person name="Cheng Z."/>
            <person name="Deakin J.E."/>
            <person name="Alsop A."/>
            <person name="Thompson K."/>
            <person name="Kirby P."/>
            <person name="Papenfuss A.T."/>
            <person name="Wakefield M.J."/>
            <person name="Olender T."/>
            <person name="Lancet D."/>
            <person name="Huttley G.A."/>
            <person name="Smit A.F."/>
            <person name="Pask A."/>
            <person name="Temple-Smith P."/>
            <person name="Batzer M.A."/>
            <person name="Walker J.A."/>
            <person name="Konkel M.K."/>
            <person name="Harris R.S."/>
            <person name="Whittington C.M."/>
            <person name="Wong E.S."/>
            <person name="Gemmell N.J."/>
            <person name="Buschiazzo E."/>
            <person name="Vargas Jentzsch I.M."/>
            <person name="Merkel A."/>
            <person name="Schmitz J."/>
            <person name="Zemann A."/>
            <person name="Churakov G."/>
            <person name="Kriegs J.O."/>
            <person name="Brosius J."/>
            <person name="Murchison E.P."/>
            <person name="Sachidanandam R."/>
            <person name="Smith C."/>
            <person name="Hannon G.J."/>
            <person name="Tsend-Ayush E."/>
            <person name="McMillan D."/>
            <person name="Attenborough R."/>
            <person name="Rens W."/>
            <person name="Ferguson-Smith M."/>
            <person name="Lefevre C.M."/>
            <person name="Sharp J.A."/>
            <person name="Nicholas K.R."/>
            <person name="Ray D.A."/>
            <person name="Kube M."/>
            <person name="Reinhardt R."/>
            <person name="Pringle T.H."/>
            <person name="Taylor J."/>
            <person name="Jones R.C."/>
            <person name="Nixon B."/>
            <person name="Dacheux J.L."/>
            <person name="Niwa H."/>
            <person name="Sekita Y."/>
            <person name="Huang X."/>
            <person name="Stark A."/>
            <person name="Kheradpour P."/>
            <person name="Kellis M."/>
            <person name="Flicek P."/>
            <person name="Chen Y."/>
            <person name="Webber C."/>
            <person name="Hardison R."/>
            <person name="Nelson J."/>
            <person name="Hallsworth-Pepin K."/>
            <person name="Delehaunty K."/>
            <person name="Markovic C."/>
            <person name="Minx P."/>
            <person name="Feng Y."/>
            <person name="Kremitzki C."/>
            <person name="Mitreva M."/>
            <person name="Glasscock J."/>
            <person name="Wylie T."/>
            <person name="Wohldmann P."/>
            <person name="Thiru P."/>
            <person name="Nhan M.N."/>
            <person name="Pohl C.S."/>
            <person name="Smith S.M."/>
            <person name="Hou S."/>
            <person name="Nefedov M."/>
            <person name="de Jong P.J."/>
            <person name="Renfree M.B."/>
            <person name="Mardis E.R."/>
            <person name="Wilson R.K."/>
        </authorList>
    </citation>
    <scope>NUCLEOTIDE SEQUENCE [LARGE SCALE GENOMIC DNA]</scope>
    <source>
        <strain evidence="2 3">Glennie</strain>
    </source>
</reference>
<evidence type="ECO:0000313" key="3">
    <source>
        <dbReference type="Proteomes" id="UP000002279"/>
    </source>
</evidence>
<keyword evidence="1" id="KW-0812">Transmembrane</keyword>
<dbReference type="Ensembl" id="ENSOANT00000051156.1">
    <property type="protein sequence ID" value="ENSOANP00000045997.1"/>
    <property type="gene ID" value="ENSOANG00000011789.3"/>
</dbReference>
<feature type="transmembrane region" description="Helical" evidence="1">
    <location>
        <begin position="187"/>
        <end position="206"/>
    </location>
</feature>
<dbReference type="InterPro" id="IPR021836">
    <property type="entry name" value="DUF3429"/>
</dbReference>
<feature type="transmembrane region" description="Helical" evidence="1">
    <location>
        <begin position="161"/>
        <end position="180"/>
    </location>
</feature>
<dbReference type="PANTHER" id="PTHR15887">
    <property type="entry name" value="TRANSMEMBRANE PROTEIN 69"/>
    <property type="match status" value="1"/>
</dbReference>
<name>A0A6I8NYQ8_ORNAN</name>
<sequence>MFHFIQRCCQLPFQLQKFSLPLMEGAVRRVHPYPCLQPLQKNHLPIRGRCWPAPPAPACSSGARSFHASPCCFKKKKPAVATPKQPRILGYLPATPKPARYLAAAGMIPFVAPPLIMVATKSYLPILAFTQMAYGTCLLAFLGGIRWGYALPEGSPAKPDLMNLAISTVPIFFAWFTFILSEGLSEAIVLLIVGFGVTLHNELFLLNNCVNWFKALEIVLTLVMVFSLIATLLLQDLYPEKGPKRPGIVLRLTHVGRQNGAWSCFGYSPESRR</sequence>
<feature type="transmembrane region" description="Helical" evidence="1">
    <location>
        <begin position="212"/>
        <end position="234"/>
    </location>
</feature>
<feature type="transmembrane region" description="Helical" evidence="1">
    <location>
        <begin position="101"/>
        <end position="119"/>
    </location>
</feature>
<organism evidence="2 3">
    <name type="scientific">Ornithorhynchus anatinus</name>
    <name type="common">Duckbill platypus</name>
    <dbReference type="NCBI Taxonomy" id="9258"/>
    <lineage>
        <taxon>Eukaryota</taxon>
        <taxon>Metazoa</taxon>
        <taxon>Chordata</taxon>
        <taxon>Craniata</taxon>
        <taxon>Vertebrata</taxon>
        <taxon>Euteleostomi</taxon>
        <taxon>Mammalia</taxon>
        <taxon>Monotremata</taxon>
        <taxon>Ornithorhynchidae</taxon>
        <taxon>Ornithorhynchus</taxon>
    </lineage>
</organism>
<keyword evidence="1" id="KW-0472">Membrane</keyword>
<keyword evidence="3" id="KW-1185">Reference proteome</keyword>
<dbReference type="GeneTree" id="ENSGT00390000015318"/>
<dbReference type="AlphaFoldDB" id="A0A6I8NYQ8"/>
<dbReference type="OMA" id="KHLWEGP"/>
<proteinExistence type="predicted"/>
<evidence type="ECO:0000313" key="2">
    <source>
        <dbReference type="Ensembl" id="ENSOANP00000045997.1"/>
    </source>
</evidence>
<dbReference type="Proteomes" id="UP000002279">
    <property type="component" value="Chromosome 18"/>
</dbReference>
<protein>
    <submittedName>
        <fullName evidence="2">Transmembrane protein 69</fullName>
    </submittedName>
</protein>
<dbReference type="InParanoid" id="A0A6I8NYQ8"/>